<dbReference type="EMBL" id="OX395132">
    <property type="protein sequence ID" value="CAI5779946.1"/>
    <property type="molecule type" value="Genomic_DNA"/>
</dbReference>
<gene>
    <name evidence="1" type="ORF">PODLI_1B026355</name>
</gene>
<keyword evidence="2" id="KW-1185">Reference proteome</keyword>
<evidence type="ECO:0000313" key="2">
    <source>
        <dbReference type="Proteomes" id="UP001178461"/>
    </source>
</evidence>
<name>A0AA35KKH8_9SAUR</name>
<dbReference type="Proteomes" id="UP001178461">
    <property type="component" value="Chromosome 7"/>
</dbReference>
<dbReference type="AlphaFoldDB" id="A0AA35KKH8"/>
<sequence>MSPGRILKPRKHLLPHQEQFFFLLKARVVRMCVEDNIFPCSRYSRVYKVPASIGTKYLARCLGMSSQLLQQ</sequence>
<accession>A0AA35KKH8</accession>
<organism evidence="1 2">
    <name type="scientific">Podarcis lilfordi</name>
    <name type="common">Lilford's wall lizard</name>
    <dbReference type="NCBI Taxonomy" id="74358"/>
    <lineage>
        <taxon>Eukaryota</taxon>
        <taxon>Metazoa</taxon>
        <taxon>Chordata</taxon>
        <taxon>Craniata</taxon>
        <taxon>Vertebrata</taxon>
        <taxon>Euteleostomi</taxon>
        <taxon>Lepidosauria</taxon>
        <taxon>Squamata</taxon>
        <taxon>Bifurcata</taxon>
        <taxon>Unidentata</taxon>
        <taxon>Episquamata</taxon>
        <taxon>Laterata</taxon>
        <taxon>Lacertibaenia</taxon>
        <taxon>Lacertidae</taxon>
        <taxon>Podarcis</taxon>
    </lineage>
</organism>
<proteinExistence type="predicted"/>
<reference evidence="1" key="1">
    <citation type="submission" date="2022-12" db="EMBL/GenBank/DDBJ databases">
        <authorList>
            <person name="Alioto T."/>
            <person name="Alioto T."/>
            <person name="Gomez Garrido J."/>
        </authorList>
    </citation>
    <scope>NUCLEOTIDE SEQUENCE</scope>
</reference>
<protein>
    <submittedName>
        <fullName evidence="1">Uncharacterized protein</fullName>
    </submittedName>
</protein>
<evidence type="ECO:0000313" key="1">
    <source>
        <dbReference type="EMBL" id="CAI5779946.1"/>
    </source>
</evidence>